<dbReference type="PANTHER" id="PTHR37079:SF4">
    <property type="entry name" value="SERINE_THREONINE-PROTEIN KINASE ATM"/>
    <property type="match status" value="1"/>
</dbReference>
<evidence type="ECO:0000256" key="5">
    <source>
        <dbReference type="ARBA" id="ARBA00014619"/>
    </source>
</evidence>
<organism evidence="21 22">
    <name type="scientific">Ajellomyces capsulatus</name>
    <name type="common">Darling's disease fungus</name>
    <name type="synonym">Histoplasma capsulatum</name>
    <dbReference type="NCBI Taxonomy" id="5037"/>
    <lineage>
        <taxon>Eukaryota</taxon>
        <taxon>Fungi</taxon>
        <taxon>Dikarya</taxon>
        <taxon>Ascomycota</taxon>
        <taxon>Pezizomycotina</taxon>
        <taxon>Eurotiomycetes</taxon>
        <taxon>Eurotiomycetidae</taxon>
        <taxon>Onygenales</taxon>
        <taxon>Ajellomycetaceae</taxon>
        <taxon>Histoplasma</taxon>
    </lineage>
</organism>
<proteinExistence type="inferred from homology"/>
<dbReference type="EMBL" id="CP069115">
    <property type="protein sequence ID" value="QSS65489.1"/>
    <property type="molecule type" value="Genomic_DNA"/>
</dbReference>
<evidence type="ECO:0000256" key="15">
    <source>
        <dbReference type="ARBA" id="ARBA00048679"/>
    </source>
</evidence>
<dbReference type="InterPro" id="IPR036940">
    <property type="entry name" value="PI3/4_kinase_cat_sf"/>
</dbReference>
<dbReference type="GO" id="GO:0006325">
    <property type="term" value="P:chromatin organization"/>
    <property type="evidence" value="ECO:0007669"/>
    <property type="project" value="UniProtKB-KW"/>
</dbReference>
<comment type="function">
    <text evidence="13 16">Serine/threonine protein kinase which activates checkpoint signaling upon genotoxic stresses such as ionizing radiation (IR), ultraviolet light (UV), or DNA replication stalling, thereby acting as a DNA damage sensor. Recognizes the substrate consensus sequence [ST]-Q. Phosphorylates histone H2A to form H2AS128ph (gamma-H2A) at sites of DNA damage, involved in the regulation of DNA damage response mechanism. Required for the control of telomere length and genome stability.</text>
</comment>
<evidence type="ECO:0000256" key="1">
    <source>
        <dbReference type="ARBA" id="ARBA00004123"/>
    </source>
</evidence>
<keyword evidence="9 16" id="KW-0227">DNA damage</keyword>
<evidence type="ECO:0000256" key="7">
    <source>
        <dbReference type="ARBA" id="ARBA00022679"/>
    </source>
</evidence>
<reference evidence="21" key="1">
    <citation type="submission" date="2021-01" db="EMBL/GenBank/DDBJ databases">
        <title>Chromosome-level genome assembly of a human fungal pathogen reveals clustering of transcriptionally co-regulated genes.</title>
        <authorList>
            <person name="Voorhies M."/>
            <person name="Cohen S."/>
            <person name="Shea T.P."/>
            <person name="Petrus S."/>
            <person name="Munoz J.F."/>
            <person name="Poplawski S."/>
            <person name="Goldman W.E."/>
            <person name="Michael T."/>
            <person name="Cuomo C.A."/>
            <person name="Sil A."/>
            <person name="Beyhan S."/>
        </authorList>
    </citation>
    <scope>NUCLEOTIDE SEQUENCE</scope>
    <source>
        <strain evidence="21">WU24</strain>
    </source>
</reference>
<dbReference type="PANTHER" id="PTHR37079">
    <property type="entry name" value="SERINE/THREONINE-PROTEIN KINASE ATM"/>
    <property type="match status" value="1"/>
</dbReference>
<dbReference type="SMART" id="SM01342">
    <property type="entry name" value="TAN"/>
    <property type="match status" value="1"/>
</dbReference>
<dbReference type="PROSITE" id="PS50290">
    <property type="entry name" value="PI3_4_KINASE_3"/>
    <property type="match status" value="1"/>
</dbReference>
<evidence type="ECO:0000256" key="8">
    <source>
        <dbReference type="ARBA" id="ARBA00022741"/>
    </source>
</evidence>
<evidence type="ECO:0000259" key="20">
    <source>
        <dbReference type="PROSITE" id="PS51190"/>
    </source>
</evidence>
<dbReference type="PROSITE" id="PS51190">
    <property type="entry name" value="FATC"/>
    <property type="match status" value="1"/>
</dbReference>
<feature type="region of interest" description="Disordered" evidence="17">
    <location>
        <begin position="2653"/>
        <end position="2677"/>
    </location>
</feature>
<evidence type="ECO:0000259" key="18">
    <source>
        <dbReference type="PROSITE" id="PS50290"/>
    </source>
</evidence>
<keyword evidence="16" id="KW-0779">Telomere</keyword>
<comment type="subcellular location">
    <subcellularLocation>
        <location evidence="16">Chromosome</location>
        <location evidence="16">Telomere</location>
    </subcellularLocation>
    <subcellularLocation>
        <location evidence="1 16">Nucleus</location>
    </subcellularLocation>
</comment>
<evidence type="ECO:0000256" key="4">
    <source>
        <dbReference type="ARBA" id="ARBA00012513"/>
    </source>
</evidence>
<keyword evidence="8 16" id="KW-0547">Nucleotide-binding</keyword>
<dbReference type="Proteomes" id="UP000663671">
    <property type="component" value="Chromosome 3"/>
</dbReference>
<dbReference type="Pfam" id="PF02260">
    <property type="entry name" value="FATC"/>
    <property type="match status" value="1"/>
</dbReference>
<dbReference type="SUPFAM" id="SSF56112">
    <property type="entry name" value="Protein kinase-like (PK-like)"/>
    <property type="match status" value="1"/>
</dbReference>
<keyword evidence="12 16" id="KW-0539">Nucleus</keyword>
<dbReference type="InterPro" id="IPR021668">
    <property type="entry name" value="TAN"/>
</dbReference>
<dbReference type="InterPro" id="IPR003152">
    <property type="entry name" value="FATC_dom"/>
</dbReference>
<dbReference type="EC" id="2.7.11.1" evidence="4 16"/>
<dbReference type="PROSITE" id="PS51189">
    <property type="entry name" value="FAT"/>
    <property type="match status" value="1"/>
</dbReference>
<evidence type="ECO:0000313" key="22">
    <source>
        <dbReference type="Proteomes" id="UP000663671"/>
    </source>
</evidence>
<evidence type="ECO:0000256" key="17">
    <source>
        <dbReference type="SAM" id="MobiDB-lite"/>
    </source>
</evidence>
<evidence type="ECO:0000256" key="9">
    <source>
        <dbReference type="ARBA" id="ARBA00022763"/>
    </source>
</evidence>
<feature type="domain" description="FATC" evidence="20">
    <location>
        <begin position="2690"/>
        <end position="2722"/>
    </location>
</feature>
<dbReference type="GO" id="GO:0006974">
    <property type="term" value="P:DNA damage response"/>
    <property type="evidence" value="ECO:0007669"/>
    <property type="project" value="UniProtKB-KW"/>
</dbReference>
<comment type="similarity">
    <text evidence="2 16">Belongs to the PI3/PI4-kinase family. ATM subfamily.</text>
</comment>
<dbReference type="InterPro" id="IPR014009">
    <property type="entry name" value="PIK_FAT"/>
</dbReference>
<dbReference type="GO" id="GO:0005634">
    <property type="term" value="C:nucleus"/>
    <property type="evidence" value="ECO:0007669"/>
    <property type="project" value="UniProtKB-SubCell"/>
</dbReference>
<evidence type="ECO:0000256" key="12">
    <source>
        <dbReference type="ARBA" id="ARBA00023242"/>
    </source>
</evidence>
<evidence type="ECO:0000256" key="10">
    <source>
        <dbReference type="ARBA" id="ARBA00022777"/>
    </source>
</evidence>
<evidence type="ECO:0000256" key="11">
    <source>
        <dbReference type="ARBA" id="ARBA00022840"/>
    </source>
</evidence>
<name>A0A8A1MHU1_AJECA</name>
<accession>A0A8A1MHU1</accession>
<keyword evidence="6 16" id="KW-0723">Serine/threonine-protein kinase</keyword>
<dbReference type="InterPro" id="IPR000403">
    <property type="entry name" value="PI3/4_kinase_cat_dom"/>
</dbReference>
<keyword evidence="16" id="KW-0158">Chromosome</keyword>
<dbReference type="InterPro" id="IPR038980">
    <property type="entry name" value="ATM_plant"/>
</dbReference>
<dbReference type="OrthoDB" id="381190at2759"/>
<keyword evidence="7 16" id="KW-0808">Transferase</keyword>
<evidence type="ECO:0000256" key="6">
    <source>
        <dbReference type="ARBA" id="ARBA00022527"/>
    </source>
</evidence>
<evidence type="ECO:0000256" key="13">
    <source>
        <dbReference type="ARBA" id="ARBA00025079"/>
    </source>
</evidence>
<feature type="domain" description="FAT" evidence="19">
    <location>
        <begin position="1864"/>
        <end position="2383"/>
    </location>
</feature>
<dbReference type="GO" id="GO:0000781">
    <property type="term" value="C:chromosome, telomeric region"/>
    <property type="evidence" value="ECO:0007669"/>
    <property type="project" value="UniProtKB-SubCell"/>
</dbReference>
<keyword evidence="11 16" id="KW-0067">ATP-binding</keyword>
<evidence type="ECO:0000256" key="14">
    <source>
        <dbReference type="ARBA" id="ARBA00047899"/>
    </source>
</evidence>
<sequence length="2722" mass="307695">MKEVSLEDALRAIGSDLQRNRVAGLEDLKHIFLRNRQTPKLYGSRLAKSLNCIEILTLNGVCCRNNLTDKEYHKIFETLFRFISTEKSSYKRTSKTPVSKSTSGTRLTSCVSALRATVELGVHKIRSKTVAALLDHVTDAIQTLGDALWELLSGDYIKILKTILQYPPHLEHLSKGDWHHVVDFCLQATGVIEPNQETQLSIRSRTRLPSESLGDRGSRTSSIEADTFRRNKTSGFENSTKTEELETCMQLLCSYPSAPIIDDAEKLLNGLVDYLQSQSSISKTPHAAFSAFNSVLAKLITYDIILVRDALLDVIPIIKRFWRTRSAILKDEMLITLMIGRPIFIQSSLSSPPDSFAERLQDLTEQLYQEYTRQPEKDCMQVDDLVFTFDQTPQPMGIRTMAPRLGVPRSEQTWITLQAIAFFSTLLDNMYLSLDEGPQTSGRPNKKQHLLSRRSDIVREASTSAGVTRICALQLLPFIFSEREPVVEELLTTLAQLTVNILDENGSTASWTMVALASMASFVAATSQELRPLWVQVWELTCRALGSPITSRTACNLLTAILHFELLDYSIVGDTIESMISSVDLNGPSGLTDSALCMWAKLVDFRTKFNPAQNQDMSKQICTWIRNSWTLTDRVYTMQVATFARPLDLLNILMKCTGRSFDPPYPVIPGPLCRISRCFIRLRQDCKLIDYLFLTARQGPANETAADTARLTYISSSVKQHPDDQLILELLQSKIDNFCQIWSQLNDDNHQHVTIEIIQILVSLCITSTVFTQSLPLPVSLRCQYLQKSTEKLWVSLCGFFSKNEVEFLDSCLDVLSPIILRLKLSFDINDPVMKAVQLIAPDFIAVLDHHNGAELDSSNSAADQMDLDNHFSSQDSHIKDNDFAPKFDREDIPAYGDQNAVRRATATHLHILYYLNGANNSSEALRNGTIVAHVTSLDTADILAARTSLVALLGSWPSISRSDACSLLVFFGETILQSYEFKMCEAALSICIELTTAFIDLWTTDEDDELFESAVDLYNWYALLVEESLASPRVLIRIATLMGRILQADPLYPRDSSRPSPRTILFKILHDGDLTVKFHLSGIIPSVFDGFILKEHDAIFDDILENLPRDPDRNEGIALRLYLLAQLASRWHTLLRRGIYHIFEAPGQLPKSAPYAKACLQEVARSLNLDDAKEIFRLFASQMIYTWLETESLGSIPFTIFGYQALNDLLIDVEDEVVAQIVMRGKDQEMTEISNCLGMTFRGLLEHCFYKAEAYCIARDISIPPSQDSQPKGTQGRIRKILGAEQFGSLLERYFPETIAVFFKCVDQTEQMERGFEKRPAFKYALDIWKDIAKRSSSTAVLPASQQPSFRARYLLDEFDFLCTRTGYDLETMWTPALVCFVARTLIESIHPSLGSLHACAVIRKLKILVCVAGSVVLDEYPLEMLLHFLRSFLSDFHCSEDAVGLFWYLIDKGRPYLLENPYFMAGLGVSTLASLRGLLSSSQESTTQETHFRSSISKAQIFHDWFAKFLDEYESPKLSKESGKSFRTIVQSAQRINLVGSASKSTYEGELLVGLLQDSAPGERLLSAPATDLVFSLICNDFQRPKDFRDDILGEDKVAAANAVTVWNTIQHRDHSSGYRLWAARVLGRAYASTGVVNDSMLKETQSSPPDDIPERVRLTSKISIIKILYNSLFSNSRRDIGLAERALQQIFTSLHSEPDLGECASAIPSSLVKALTWTPYLCPDLSLTALQRAQFNHDVRWIADAPAEEWARDFTLCLSVREATNSVVGTLPKVLFEIPALAMKLLPYILHDRLLSEYEGKRIVRQVVSDVFRQAFRDVRQTTFPHIRLIIHCILHLRHQKIPHEQTMNQRDAWLDIDYLQAAHAAAQCKMYKTSLLFVEIHFSRTSSTRRLAVSKLPDSLLLLHDIFKNIEDPDLFYGIQQSATLDSVLEKLQHETSSHSAAGNVFKVLQSLNSSDDKLQVTRILDNSFSEVLRNLEKNQSHVELRDMMRAIGILAEIDQVMCSQNLDQLQDAWERIQAKGSWLKFESFRDVSLILSSHEALFSLINRQPHIKSMLSVSSHDAQLLEVKTIRESLKISREHDEHQASLKCAISLSKLIKPCAELGVFIDAAATFDLANVLWDQGEMTTSIQMLQQLSEQNDLQNQSIAVNKAEILASLGRHVAEARLQKPDTIMQEYLLPAIKELKGKSEGEEAGRVFHEFAVFCDQQLQNPDSLEDFRRIEQIRHRKEREVLDLEQMIESARNKERESLLMHISRAKQWFELDDKEYQRLKESRVSFLRQCLEKYLLSLKASDKFKNNVLRFCALWLDNSESEAANGSVAKYINAVPSRMFAPLMNQLSSRLLDVEDSFQPLLANLIFRICREHPYHGMYQIFNSSRSTRGRDHMGTSRYRAANSLVDRLKVDPKACATWLTLHNTNVIYVRFATDRLDNGLKSGSKVALRKTVAGQRLEQDIRRQRIPPPTMKIDLRIDCDYSQIPRIVRYLPEFTVASGVSAPKIVSAIASDGLLYRQLRFKEPDDWFSKRLAYTRSTAAISMLGHVLGLGDRHGHNILLDEKTGEVVHIDLGVAFEQGRVLPIPEVVPFRLTRDLVDGMGVTKTEGVFRRCCEFTLEALRRESYSIMTILDVLRYDPLYSWSLSPLRIKKMQDTQEAAEGAAHVNESGKSKNPNEPSEADRALTVVAKKLGKTLSVAATVNELIQQATDERNLALLYCGWAAYA</sequence>
<dbReference type="VEuPathDB" id="FungiDB:I7I51_06333"/>
<comment type="catalytic activity">
    <reaction evidence="14 16">
        <text>L-threonyl-[protein] + ATP = O-phospho-L-threonyl-[protein] + ADP + H(+)</text>
        <dbReference type="Rhea" id="RHEA:46608"/>
        <dbReference type="Rhea" id="RHEA-COMP:11060"/>
        <dbReference type="Rhea" id="RHEA-COMP:11605"/>
        <dbReference type="ChEBI" id="CHEBI:15378"/>
        <dbReference type="ChEBI" id="CHEBI:30013"/>
        <dbReference type="ChEBI" id="CHEBI:30616"/>
        <dbReference type="ChEBI" id="CHEBI:61977"/>
        <dbReference type="ChEBI" id="CHEBI:456216"/>
        <dbReference type="EC" id="2.7.11.1"/>
    </reaction>
</comment>
<dbReference type="InterPro" id="IPR018936">
    <property type="entry name" value="PI3/4_kinase_CS"/>
</dbReference>
<evidence type="ECO:0000313" key="21">
    <source>
        <dbReference type="EMBL" id="QSS65489.1"/>
    </source>
</evidence>
<dbReference type="Pfam" id="PF11640">
    <property type="entry name" value="TAN"/>
    <property type="match status" value="1"/>
</dbReference>
<keyword evidence="10 16" id="KW-0418">Kinase</keyword>
<protein>
    <recommendedName>
        <fullName evidence="5 16">Serine/threonine-protein kinase Tel1</fullName>
        <ecNumber evidence="4 16">2.7.11.1</ecNumber>
    </recommendedName>
</protein>
<evidence type="ECO:0000256" key="3">
    <source>
        <dbReference type="ARBA" id="ARBA00011370"/>
    </source>
</evidence>
<dbReference type="Pfam" id="PF00454">
    <property type="entry name" value="PI3_PI4_kinase"/>
    <property type="match status" value="1"/>
</dbReference>
<evidence type="ECO:0000259" key="19">
    <source>
        <dbReference type="PROSITE" id="PS51189"/>
    </source>
</evidence>
<dbReference type="GO" id="GO:0005524">
    <property type="term" value="F:ATP binding"/>
    <property type="evidence" value="ECO:0007669"/>
    <property type="project" value="UniProtKB-KW"/>
</dbReference>
<dbReference type="GO" id="GO:0004674">
    <property type="term" value="F:protein serine/threonine kinase activity"/>
    <property type="evidence" value="ECO:0007669"/>
    <property type="project" value="UniProtKB-KW"/>
</dbReference>
<dbReference type="Gene3D" id="1.10.1070.11">
    <property type="entry name" value="Phosphatidylinositol 3-/4-kinase, catalytic domain"/>
    <property type="match status" value="1"/>
</dbReference>
<dbReference type="PROSITE" id="PS00916">
    <property type="entry name" value="PI3_4_KINASE_2"/>
    <property type="match status" value="1"/>
</dbReference>
<comment type="catalytic activity">
    <reaction evidence="15">
        <text>L-seryl-[protein] + ATP = O-phospho-L-seryl-[protein] + ADP + H(+)</text>
        <dbReference type="Rhea" id="RHEA:17989"/>
        <dbReference type="Rhea" id="RHEA-COMP:9863"/>
        <dbReference type="Rhea" id="RHEA-COMP:11604"/>
        <dbReference type="ChEBI" id="CHEBI:15378"/>
        <dbReference type="ChEBI" id="CHEBI:29999"/>
        <dbReference type="ChEBI" id="CHEBI:30616"/>
        <dbReference type="ChEBI" id="CHEBI:83421"/>
        <dbReference type="ChEBI" id="CHEBI:456216"/>
        <dbReference type="EC" id="2.7.11.1"/>
    </reaction>
</comment>
<dbReference type="GO" id="GO:0035556">
    <property type="term" value="P:intracellular signal transduction"/>
    <property type="evidence" value="ECO:0007669"/>
    <property type="project" value="UniProtKB-ARBA"/>
</dbReference>
<evidence type="ECO:0000256" key="2">
    <source>
        <dbReference type="ARBA" id="ARBA00010769"/>
    </source>
</evidence>
<gene>
    <name evidence="21" type="primary">TEL1</name>
    <name evidence="21" type="ORF">I7I51_06333</name>
</gene>
<dbReference type="SMART" id="SM01343">
    <property type="entry name" value="FATC"/>
    <property type="match status" value="1"/>
</dbReference>
<dbReference type="InterPro" id="IPR011009">
    <property type="entry name" value="Kinase-like_dom_sf"/>
</dbReference>
<comment type="subunit">
    <text evidence="3">Associates with DNA double-strand breaks.</text>
</comment>
<evidence type="ECO:0000256" key="16">
    <source>
        <dbReference type="RuleBase" id="RU365027"/>
    </source>
</evidence>
<dbReference type="SMART" id="SM00146">
    <property type="entry name" value="PI3Kc"/>
    <property type="match status" value="1"/>
</dbReference>
<keyword evidence="16" id="KW-0156">Chromatin regulator</keyword>
<feature type="domain" description="PI3K/PI4K catalytic" evidence="18">
    <location>
        <begin position="2248"/>
        <end position="2679"/>
    </location>
</feature>